<sequence length="289" mass="32125">MKREVKAGVNFLKRLAVARGKLDEAKAEVFAEKLQKLLCDSYEDHWYPECPSKGQAYRCIRINNGVLCDEAVLRACKESELTPSDLGLPSEITLWIDPLEVCARSGENSRPFTIACFSEQEDEEDDEGAKGDQDDASEDSINLDTSDYHSATSSDCGSTASSDTEEEAKDGETECEQEKEEEAVKKEDAEGDTYTIVMVPRIRKRHGDGPNKVKYVRNMLPASLQYFYHPTPVWPQYKKAAPVFLTTVCAPPPPPPPPQQVFGYYILPQASPQFIVPQAALQPWGAVKG</sequence>
<dbReference type="InterPro" id="IPR002087">
    <property type="entry name" value="Anti_prolifrtn"/>
</dbReference>
<dbReference type="SUPFAM" id="SSF160696">
    <property type="entry name" value="BTG domain-like"/>
    <property type="match status" value="1"/>
</dbReference>
<dbReference type="SMART" id="SM00099">
    <property type="entry name" value="btg1"/>
    <property type="match status" value="1"/>
</dbReference>
<dbReference type="PANTHER" id="PTHR22978">
    <property type="entry name" value="B-CELL TRANSLOCATION GENE"/>
    <property type="match status" value="1"/>
</dbReference>
<feature type="region of interest" description="Disordered" evidence="2">
    <location>
        <begin position="119"/>
        <end position="191"/>
    </location>
</feature>
<evidence type="ECO:0000313" key="5">
    <source>
        <dbReference type="Proteomes" id="UP000694891"/>
    </source>
</evidence>
<comment type="similarity">
    <text evidence="1">Belongs to the BTG family.</text>
</comment>
<feature type="compositionally biased region" description="Acidic residues" evidence="2">
    <location>
        <begin position="163"/>
        <end position="181"/>
    </location>
</feature>
<reference evidence="4" key="1">
    <citation type="submission" date="2023-09" db="UniProtKB">
        <authorList>
            <consortium name="Ensembl"/>
        </authorList>
    </citation>
    <scope>IDENTIFICATION</scope>
</reference>
<keyword evidence="5" id="KW-1185">Reference proteome</keyword>
<evidence type="ECO:0000313" key="4">
    <source>
        <dbReference type="Ensembl" id="ENSSPAP00000019818.1"/>
    </source>
</evidence>
<feature type="compositionally biased region" description="Polar residues" evidence="2">
    <location>
        <begin position="139"/>
        <end position="162"/>
    </location>
</feature>
<dbReference type="STRING" id="144197.ENSSPAP00000019818"/>
<dbReference type="InterPro" id="IPR036054">
    <property type="entry name" value="BTG-like_sf"/>
</dbReference>
<gene>
    <name evidence="6" type="primary">LOC103359615</name>
</gene>
<dbReference type="OrthoDB" id="19928at2759"/>
<dbReference type="RefSeq" id="XP_008283261.1">
    <property type="nucleotide sequence ID" value="XM_008285039.1"/>
</dbReference>
<organism evidence="4">
    <name type="scientific">Stegastes partitus</name>
    <name type="common">bicolor damselfish</name>
    <dbReference type="NCBI Taxonomy" id="144197"/>
    <lineage>
        <taxon>Eukaryota</taxon>
        <taxon>Metazoa</taxon>
        <taxon>Chordata</taxon>
        <taxon>Craniata</taxon>
        <taxon>Vertebrata</taxon>
        <taxon>Euteleostomi</taxon>
        <taxon>Actinopterygii</taxon>
        <taxon>Neopterygii</taxon>
        <taxon>Teleostei</taxon>
        <taxon>Neoteleostei</taxon>
        <taxon>Acanthomorphata</taxon>
        <taxon>Ovalentaria</taxon>
        <taxon>Pomacentridae</taxon>
        <taxon>Stegastes</taxon>
    </lineage>
</organism>
<dbReference type="Proteomes" id="UP000694891">
    <property type="component" value="Unplaced"/>
</dbReference>
<dbReference type="InterPro" id="IPR033332">
    <property type="entry name" value="BTG"/>
</dbReference>
<dbReference type="GeneID" id="103359615"/>
<evidence type="ECO:0000256" key="2">
    <source>
        <dbReference type="SAM" id="MobiDB-lite"/>
    </source>
</evidence>
<evidence type="ECO:0000313" key="6">
    <source>
        <dbReference type="RefSeq" id="XP_008283261.1"/>
    </source>
</evidence>
<accession>A0A3B5AEC8</accession>
<dbReference type="GO" id="GO:0005737">
    <property type="term" value="C:cytoplasm"/>
    <property type="evidence" value="ECO:0007669"/>
    <property type="project" value="TreeGrafter"/>
</dbReference>
<proteinExistence type="inferred from homology"/>
<dbReference type="Gene3D" id="3.90.640.90">
    <property type="entry name" value="Anti-proliferative protein, N-terminal domain"/>
    <property type="match status" value="1"/>
</dbReference>
<feature type="domain" description="Anti-proliferative protein" evidence="3">
    <location>
        <begin position="42"/>
        <end position="62"/>
    </location>
</feature>
<name>A0A3B5AEC8_9TELE</name>
<dbReference type="FunFam" id="3.90.640.90:FF:000002">
    <property type="entry name" value="BTG anti-proliferation factor 4"/>
    <property type="match status" value="1"/>
</dbReference>
<dbReference type="PANTHER" id="PTHR22978:SF12">
    <property type="entry name" value="MATERNAL B9.15 PROTEIN-LIKE ISOFORM X1"/>
    <property type="match status" value="1"/>
</dbReference>
<dbReference type="Ensembl" id="ENSSPAT00000020116.1">
    <property type="protein sequence ID" value="ENSSPAP00000019818.1"/>
    <property type="gene ID" value="ENSSPAG00000014959.1"/>
</dbReference>
<evidence type="ECO:0000259" key="3">
    <source>
        <dbReference type="PROSITE" id="PS00960"/>
    </source>
</evidence>
<evidence type="ECO:0000256" key="1">
    <source>
        <dbReference type="ARBA" id="ARBA00007989"/>
    </source>
</evidence>
<reference evidence="6" key="2">
    <citation type="submission" date="2025-04" db="UniProtKB">
        <authorList>
            <consortium name="RefSeq"/>
        </authorList>
    </citation>
    <scope>IDENTIFICATION</scope>
</reference>
<dbReference type="GO" id="GO:0005634">
    <property type="term" value="C:nucleus"/>
    <property type="evidence" value="ECO:0007669"/>
    <property type="project" value="TreeGrafter"/>
</dbReference>
<dbReference type="PRINTS" id="PR00310">
    <property type="entry name" value="ANTIPRLFBTG1"/>
</dbReference>
<protein>
    <submittedName>
        <fullName evidence="4 6">Protein BTG4-like</fullName>
    </submittedName>
</protein>
<dbReference type="Pfam" id="PF07742">
    <property type="entry name" value="BTG"/>
    <property type="match status" value="1"/>
</dbReference>
<dbReference type="PROSITE" id="PS00960">
    <property type="entry name" value="BTG_1"/>
    <property type="match status" value="1"/>
</dbReference>
<dbReference type="GeneTree" id="ENSGT00950000182952"/>
<dbReference type="AlphaFoldDB" id="A0A3B5AEC8"/>